<protein>
    <submittedName>
        <fullName evidence="1">Uncharacterized protein</fullName>
    </submittedName>
</protein>
<dbReference type="AlphaFoldDB" id="A0A9X4QNU4"/>
<reference evidence="1 2" key="1">
    <citation type="submission" date="2022-10" db="EMBL/GenBank/DDBJ databases">
        <title>Comparative genomic analysis of Cohnella hashimotonis sp. nov., isolated from the International Space Station.</title>
        <authorList>
            <person name="Simpson A."/>
            <person name="Venkateswaran K."/>
        </authorList>
    </citation>
    <scope>NUCLEOTIDE SEQUENCE [LARGE SCALE GENOMIC DNA]</scope>
    <source>
        <strain evidence="1 2">DSM 18997</strain>
    </source>
</reference>
<dbReference type="RefSeq" id="WP_277565769.1">
    <property type="nucleotide sequence ID" value="NZ_JAPDHZ010000003.1"/>
</dbReference>
<name>A0A9X4QNU4_9BACL</name>
<evidence type="ECO:0000313" key="1">
    <source>
        <dbReference type="EMBL" id="MDG0791930.1"/>
    </source>
</evidence>
<dbReference type="EMBL" id="JAPDHZ010000003">
    <property type="protein sequence ID" value="MDG0791930.1"/>
    <property type="molecule type" value="Genomic_DNA"/>
</dbReference>
<evidence type="ECO:0000313" key="2">
    <source>
        <dbReference type="Proteomes" id="UP001153387"/>
    </source>
</evidence>
<gene>
    <name evidence="1" type="ORF">OMP38_14515</name>
</gene>
<proteinExistence type="predicted"/>
<keyword evidence="2" id="KW-1185">Reference proteome</keyword>
<dbReference type="Proteomes" id="UP001153387">
    <property type="component" value="Unassembled WGS sequence"/>
</dbReference>
<comment type="caution">
    <text evidence="1">The sequence shown here is derived from an EMBL/GenBank/DDBJ whole genome shotgun (WGS) entry which is preliminary data.</text>
</comment>
<organism evidence="1 2">
    <name type="scientific">Cohnella ginsengisoli</name>
    <dbReference type="NCBI Taxonomy" id="425004"/>
    <lineage>
        <taxon>Bacteria</taxon>
        <taxon>Bacillati</taxon>
        <taxon>Bacillota</taxon>
        <taxon>Bacilli</taxon>
        <taxon>Bacillales</taxon>
        <taxon>Paenibacillaceae</taxon>
        <taxon>Cohnella</taxon>
    </lineage>
</organism>
<accession>A0A9X4QNU4</accession>
<sequence length="82" mass="9069">MKATINGVTVEGTPQEINEYMRLREEKNTQNTDWIKKQLEGAITGRKCPNAPYPCNCSGACNGVGTYAYVMNNQSKWPGLQG</sequence>